<proteinExistence type="predicted"/>
<evidence type="ECO:0000313" key="2">
    <source>
        <dbReference type="Proteomes" id="UP000729402"/>
    </source>
</evidence>
<dbReference type="AlphaFoldDB" id="A0A8J5TEL5"/>
<sequence>MIRRRAYASQTRRLIAGRALAPAQGTSSSFWGPRLCLDVVVACGLSPLLLLEGPPRSRIRRSVSLDTATTSSVDFNATPLNVVAPTSCPRWVPDSQ</sequence>
<dbReference type="Proteomes" id="UP000729402">
    <property type="component" value="Unassembled WGS sequence"/>
</dbReference>
<dbReference type="EMBL" id="JAAALK010000282">
    <property type="protein sequence ID" value="KAG8080633.1"/>
    <property type="molecule type" value="Genomic_DNA"/>
</dbReference>
<name>A0A8J5TEL5_ZIZPA</name>
<gene>
    <name evidence="1" type="ORF">GUJ93_ZPchr0007g3299</name>
</gene>
<comment type="caution">
    <text evidence="1">The sequence shown here is derived from an EMBL/GenBank/DDBJ whole genome shotgun (WGS) entry which is preliminary data.</text>
</comment>
<evidence type="ECO:0000313" key="1">
    <source>
        <dbReference type="EMBL" id="KAG8080633.1"/>
    </source>
</evidence>
<reference evidence="1" key="1">
    <citation type="journal article" date="2021" name="bioRxiv">
        <title>Whole Genome Assembly and Annotation of Northern Wild Rice, Zizania palustris L., Supports a Whole Genome Duplication in the Zizania Genus.</title>
        <authorList>
            <person name="Haas M."/>
            <person name="Kono T."/>
            <person name="Macchietto M."/>
            <person name="Millas R."/>
            <person name="McGilp L."/>
            <person name="Shao M."/>
            <person name="Duquette J."/>
            <person name="Hirsch C.N."/>
            <person name="Kimball J."/>
        </authorList>
    </citation>
    <scope>NUCLEOTIDE SEQUENCE</scope>
    <source>
        <tissue evidence="1">Fresh leaf tissue</tissue>
    </source>
</reference>
<keyword evidence="2" id="KW-1185">Reference proteome</keyword>
<accession>A0A8J5TEL5</accession>
<protein>
    <submittedName>
        <fullName evidence="1">Uncharacterized protein</fullName>
    </submittedName>
</protein>
<reference evidence="1" key="2">
    <citation type="submission" date="2021-02" db="EMBL/GenBank/DDBJ databases">
        <authorList>
            <person name="Kimball J.A."/>
            <person name="Haas M.W."/>
            <person name="Macchietto M."/>
            <person name="Kono T."/>
            <person name="Duquette J."/>
            <person name="Shao M."/>
        </authorList>
    </citation>
    <scope>NUCLEOTIDE SEQUENCE</scope>
    <source>
        <tissue evidence="1">Fresh leaf tissue</tissue>
    </source>
</reference>
<organism evidence="1 2">
    <name type="scientific">Zizania palustris</name>
    <name type="common">Northern wild rice</name>
    <dbReference type="NCBI Taxonomy" id="103762"/>
    <lineage>
        <taxon>Eukaryota</taxon>
        <taxon>Viridiplantae</taxon>
        <taxon>Streptophyta</taxon>
        <taxon>Embryophyta</taxon>
        <taxon>Tracheophyta</taxon>
        <taxon>Spermatophyta</taxon>
        <taxon>Magnoliopsida</taxon>
        <taxon>Liliopsida</taxon>
        <taxon>Poales</taxon>
        <taxon>Poaceae</taxon>
        <taxon>BOP clade</taxon>
        <taxon>Oryzoideae</taxon>
        <taxon>Oryzeae</taxon>
        <taxon>Zizaniinae</taxon>
        <taxon>Zizania</taxon>
    </lineage>
</organism>